<protein>
    <submittedName>
        <fullName evidence="5">Transposase</fullName>
    </submittedName>
</protein>
<name>A0ABT6JAU8_9GAMM</name>
<accession>A0ABT6JAU8</accession>
<evidence type="ECO:0000313" key="7">
    <source>
        <dbReference type="Proteomes" id="UP001156940"/>
    </source>
</evidence>
<dbReference type="InterPro" id="IPR003346">
    <property type="entry name" value="Transposase_20"/>
</dbReference>
<dbReference type="EMBL" id="JARXRM010000042">
    <property type="protein sequence ID" value="MDH5823952.1"/>
    <property type="molecule type" value="Genomic_DNA"/>
</dbReference>
<organism evidence="5 7">
    <name type="scientific">Luteimonas endophytica</name>
    <dbReference type="NCBI Taxonomy" id="3042023"/>
    <lineage>
        <taxon>Bacteria</taxon>
        <taxon>Pseudomonadati</taxon>
        <taxon>Pseudomonadota</taxon>
        <taxon>Gammaproteobacteria</taxon>
        <taxon>Lysobacterales</taxon>
        <taxon>Lysobacteraceae</taxon>
        <taxon>Luteimonas</taxon>
    </lineage>
</organism>
<dbReference type="InterPro" id="IPR047650">
    <property type="entry name" value="Transpos_IS110"/>
</dbReference>
<evidence type="ECO:0000259" key="2">
    <source>
        <dbReference type="Pfam" id="PF02371"/>
    </source>
</evidence>
<evidence type="ECO:0000313" key="3">
    <source>
        <dbReference type="EMBL" id="MDH5822316.1"/>
    </source>
</evidence>
<reference evidence="5 7" key="1">
    <citation type="submission" date="2023-04" db="EMBL/GenBank/DDBJ databases">
        <title>Luteimonas endophyticus RD2P54.</title>
        <authorList>
            <person name="Sun J.-Q."/>
        </authorList>
    </citation>
    <scope>NUCLEOTIDE SEQUENCE [LARGE SCALE GENOMIC DNA]</scope>
    <source>
        <strain evidence="5 7">RD2P54</strain>
    </source>
</reference>
<dbReference type="EMBL" id="JARXRM010000023">
    <property type="protein sequence ID" value="MDH5822404.1"/>
    <property type="molecule type" value="Genomic_DNA"/>
</dbReference>
<comment type="caution">
    <text evidence="5">The sequence shown here is derived from an EMBL/GenBank/DDBJ whole genome shotgun (WGS) entry which is preliminary data.</text>
</comment>
<evidence type="ECO:0000259" key="1">
    <source>
        <dbReference type="Pfam" id="PF01548"/>
    </source>
</evidence>
<dbReference type="RefSeq" id="WP_280573192.1">
    <property type="nucleotide sequence ID" value="NZ_JARXRM010000019.1"/>
</dbReference>
<dbReference type="Pfam" id="PF01548">
    <property type="entry name" value="DEDD_Tnp_IS110"/>
    <property type="match status" value="1"/>
</dbReference>
<gene>
    <name evidence="3" type="ORF">QFW77_04835</name>
    <name evidence="4" type="ORF">QFW77_05295</name>
    <name evidence="5" type="ORF">QFW77_13290</name>
    <name evidence="6" type="ORF">QFW77_17595</name>
</gene>
<evidence type="ECO:0000313" key="5">
    <source>
        <dbReference type="EMBL" id="MDH5823952.1"/>
    </source>
</evidence>
<feature type="domain" description="Transposase IS116/IS110/IS902 C-terminal" evidence="2">
    <location>
        <begin position="191"/>
        <end position="267"/>
    </location>
</feature>
<dbReference type="Pfam" id="PF02371">
    <property type="entry name" value="Transposase_20"/>
    <property type="match status" value="1"/>
</dbReference>
<dbReference type="InterPro" id="IPR002525">
    <property type="entry name" value="Transp_IS110-like_N"/>
</dbReference>
<dbReference type="PANTHER" id="PTHR33055:SF13">
    <property type="entry name" value="TRANSPOSASE"/>
    <property type="match status" value="1"/>
</dbReference>
<proteinExistence type="predicted"/>
<dbReference type="Proteomes" id="UP001156940">
    <property type="component" value="Unassembled WGS sequence"/>
</dbReference>
<sequence>MTTEHPLCIGIDVSKAELAIYDGSSFITVVNTTKQIKAWLKTLTGPARIAVEATGTYHLQVLEQASRKGHALFVVDGFRLNRYRDSVGGRAKTDLADAKLLWRYLRHEYDHLRPWVAPPPGYARLKRLLNRRAKLVKMGVAVRQSLAGVPELRTACRSLLERLDRLLASIDRLLQHQVEKSGLQDQIKRVGAIEGIGKLNATALTTAYLRGAFRSSDAFIAFLGLDVRIRDSGRQRGRRKLTKQGDSETRRLLHNAAMAASRRGRWHQLHQANLARGLTRIQSLVIVARKLARLAFALLKSGAQYRPQPT</sequence>
<keyword evidence="7" id="KW-1185">Reference proteome</keyword>
<dbReference type="EMBL" id="JARXRM010000019">
    <property type="protein sequence ID" value="MDH5822316.1"/>
    <property type="molecule type" value="Genomic_DNA"/>
</dbReference>
<evidence type="ECO:0000313" key="4">
    <source>
        <dbReference type="EMBL" id="MDH5822404.1"/>
    </source>
</evidence>
<evidence type="ECO:0000313" key="6">
    <source>
        <dbReference type="EMBL" id="MDH5824786.1"/>
    </source>
</evidence>
<dbReference type="EMBL" id="JARXRM010000046">
    <property type="protein sequence ID" value="MDH5824786.1"/>
    <property type="molecule type" value="Genomic_DNA"/>
</dbReference>
<feature type="domain" description="Transposase IS110-like N-terminal" evidence="1">
    <location>
        <begin position="10"/>
        <end position="146"/>
    </location>
</feature>
<dbReference type="PANTHER" id="PTHR33055">
    <property type="entry name" value="TRANSPOSASE FOR INSERTION SEQUENCE ELEMENT IS1111A"/>
    <property type="match status" value="1"/>
</dbReference>